<evidence type="ECO:0000313" key="1">
    <source>
        <dbReference type="EMBL" id="CAK7356076.1"/>
    </source>
</evidence>
<dbReference type="Proteomes" id="UP001314170">
    <property type="component" value="Unassembled WGS sequence"/>
</dbReference>
<accession>A0AAV1SR87</accession>
<name>A0AAV1SR87_9ROSI</name>
<protein>
    <submittedName>
        <fullName evidence="1">Uncharacterized protein</fullName>
    </submittedName>
</protein>
<comment type="caution">
    <text evidence="1">The sequence shown here is derived from an EMBL/GenBank/DDBJ whole genome shotgun (WGS) entry which is preliminary data.</text>
</comment>
<reference evidence="1 2" key="1">
    <citation type="submission" date="2024-01" db="EMBL/GenBank/DDBJ databases">
        <authorList>
            <person name="Waweru B."/>
        </authorList>
    </citation>
    <scope>NUCLEOTIDE SEQUENCE [LARGE SCALE GENOMIC DNA]</scope>
</reference>
<dbReference type="AlphaFoldDB" id="A0AAV1SR87"/>
<gene>
    <name evidence="1" type="ORF">DCAF_LOCUS26344</name>
</gene>
<dbReference type="EMBL" id="CAWUPB010001197">
    <property type="protein sequence ID" value="CAK7356076.1"/>
    <property type="molecule type" value="Genomic_DNA"/>
</dbReference>
<evidence type="ECO:0000313" key="2">
    <source>
        <dbReference type="Proteomes" id="UP001314170"/>
    </source>
</evidence>
<sequence>MATPLGFLQVRLNTFFIQLQVLSSFILSKARDWMGGLRVPQLQDTVFELMKSRVEEASNSLSAVDVCPREGISTVGQGLIGTCIVDSAQIDEQDKPVPRGHHRLVINAAFIVVEGGLTPTIYKTSKEAKLIKKSR</sequence>
<organism evidence="1 2">
    <name type="scientific">Dovyalis caffra</name>
    <dbReference type="NCBI Taxonomy" id="77055"/>
    <lineage>
        <taxon>Eukaryota</taxon>
        <taxon>Viridiplantae</taxon>
        <taxon>Streptophyta</taxon>
        <taxon>Embryophyta</taxon>
        <taxon>Tracheophyta</taxon>
        <taxon>Spermatophyta</taxon>
        <taxon>Magnoliopsida</taxon>
        <taxon>eudicotyledons</taxon>
        <taxon>Gunneridae</taxon>
        <taxon>Pentapetalae</taxon>
        <taxon>rosids</taxon>
        <taxon>fabids</taxon>
        <taxon>Malpighiales</taxon>
        <taxon>Salicaceae</taxon>
        <taxon>Flacourtieae</taxon>
        <taxon>Dovyalis</taxon>
    </lineage>
</organism>
<keyword evidence="2" id="KW-1185">Reference proteome</keyword>
<proteinExistence type="predicted"/>